<evidence type="ECO:0000313" key="1">
    <source>
        <dbReference type="EMBL" id="GBM94603.1"/>
    </source>
</evidence>
<dbReference type="Proteomes" id="UP000499080">
    <property type="component" value="Unassembled WGS sequence"/>
</dbReference>
<name>A0A4Y2JW62_ARAVE</name>
<reference evidence="1 2" key="1">
    <citation type="journal article" date="2019" name="Sci. Rep.">
        <title>Orb-weaving spider Araneus ventricosus genome elucidates the spidroin gene catalogue.</title>
        <authorList>
            <person name="Kono N."/>
            <person name="Nakamura H."/>
            <person name="Ohtoshi R."/>
            <person name="Moran D.A.P."/>
            <person name="Shinohara A."/>
            <person name="Yoshida Y."/>
            <person name="Fujiwara M."/>
            <person name="Mori M."/>
            <person name="Tomita M."/>
            <person name="Arakawa K."/>
        </authorList>
    </citation>
    <scope>NUCLEOTIDE SEQUENCE [LARGE SCALE GENOMIC DNA]</scope>
</reference>
<evidence type="ECO:0000313" key="2">
    <source>
        <dbReference type="Proteomes" id="UP000499080"/>
    </source>
</evidence>
<keyword evidence="2" id="KW-1185">Reference proteome</keyword>
<organism evidence="1 2">
    <name type="scientific">Araneus ventricosus</name>
    <name type="common">Orbweaver spider</name>
    <name type="synonym">Epeira ventricosa</name>
    <dbReference type="NCBI Taxonomy" id="182803"/>
    <lineage>
        <taxon>Eukaryota</taxon>
        <taxon>Metazoa</taxon>
        <taxon>Ecdysozoa</taxon>
        <taxon>Arthropoda</taxon>
        <taxon>Chelicerata</taxon>
        <taxon>Arachnida</taxon>
        <taxon>Araneae</taxon>
        <taxon>Araneomorphae</taxon>
        <taxon>Entelegynae</taxon>
        <taxon>Araneoidea</taxon>
        <taxon>Araneidae</taxon>
        <taxon>Araneus</taxon>
    </lineage>
</organism>
<comment type="caution">
    <text evidence="1">The sequence shown here is derived from an EMBL/GenBank/DDBJ whole genome shotgun (WGS) entry which is preliminary data.</text>
</comment>
<dbReference type="EMBL" id="BGPR01192234">
    <property type="protein sequence ID" value="GBM94603.1"/>
    <property type="molecule type" value="Genomic_DNA"/>
</dbReference>
<gene>
    <name evidence="1" type="ORF">AVEN_81559_1</name>
</gene>
<sequence>MSFIQRCKCGLQASFRDFLRRCTFSELKNRCLLYKLSLRGKSHMGRDLAVEVPDCDVLTDNFIPEGTMIAGSSSIWPSRRREFVNACNHSYGHAEDIWALTLFSFHLFVTPKRGVPRYLTYTTVRWGRDSSLGHSDLETRSLSTGTMTFTMGQ</sequence>
<protein>
    <submittedName>
        <fullName evidence="1">Uncharacterized protein</fullName>
    </submittedName>
</protein>
<dbReference type="AlphaFoldDB" id="A0A4Y2JW62"/>
<proteinExistence type="predicted"/>
<accession>A0A4Y2JW62</accession>